<evidence type="ECO:0000313" key="5">
    <source>
        <dbReference type="EMBL" id="BBB89983.1"/>
    </source>
</evidence>
<dbReference type="GO" id="GO:0016829">
    <property type="term" value="F:lyase activity"/>
    <property type="evidence" value="ECO:0007669"/>
    <property type="project" value="UniProtKB-KW"/>
</dbReference>
<dbReference type="KEGG" id="mana:MAMMFC1_00627"/>
<dbReference type="EC" id="6.2.1.22" evidence="3"/>
<keyword evidence="6" id="KW-1185">Reference proteome</keyword>
<dbReference type="InterPro" id="IPR013166">
    <property type="entry name" value="Citrate_lyase_ligase_C"/>
</dbReference>
<dbReference type="GO" id="GO:0008771">
    <property type="term" value="F:[citrate (pro-3S)-lyase] ligase activity"/>
    <property type="evidence" value="ECO:0007669"/>
    <property type="project" value="UniProtKB-EC"/>
</dbReference>
<dbReference type="InterPro" id="IPR016181">
    <property type="entry name" value="Acyl_CoA_acyltransferase"/>
</dbReference>
<proteinExistence type="predicted"/>
<dbReference type="Proteomes" id="UP000276437">
    <property type="component" value="Chromosome"/>
</dbReference>
<dbReference type="Pfam" id="PF08218">
    <property type="entry name" value="Citrate_ly_lig"/>
    <property type="match status" value="1"/>
</dbReference>
<feature type="domain" description="N-acetyltransferase" evidence="4">
    <location>
        <begin position="13"/>
        <end position="150"/>
    </location>
</feature>
<evidence type="ECO:0000256" key="3">
    <source>
        <dbReference type="PIRNR" id="PIRNR005751"/>
    </source>
</evidence>
<dbReference type="Gene3D" id="3.40.630.30">
    <property type="match status" value="1"/>
</dbReference>
<evidence type="ECO:0000313" key="6">
    <source>
        <dbReference type="Proteomes" id="UP000276437"/>
    </source>
</evidence>
<dbReference type="SUPFAM" id="SSF55729">
    <property type="entry name" value="Acyl-CoA N-acyltransferases (Nat)"/>
    <property type="match status" value="1"/>
</dbReference>
<name>A0A348AFY5_9FIRM</name>
<protein>
    <recommendedName>
        <fullName evidence="3">[Citrate [pro-3S]-lyase] ligase</fullName>
        <ecNumber evidence="3">6.2.1.22</ecNumber>
    </recommendedName>
</protein>
<dbReference type="PROSITE" id="PS51186">
    <property type="entry name" value="GNAT"/>
    <property type="match status" value="1"/>
</dbReference>
<comment type="catalytic activity">
    <reaction evidence="3">
        <text>holo-[citrate lyase ACP] + acetate + ATP = acetyl-[citrate lyase ACP] + AMP + diphosphate</text>
        <dbReference type="Rhea" id="RHEA:23788"/>
        <dbReference type="Rhea" id="RHEA-COMP:10158"/>
        <dbReference type="Rhea" id="RHEA-COMP:13710"/>
        <dbReference type="ChEBI" id="CHEBI:30089"/>
        <dbReference type="ChEBI" id="CHEBI:30616"/>
        <dbReference type="ChEBI" id="CHEBI:33019"/>
        <dbReference type="ChEBI" id="CHEBI:82683"/>
        <dbReference type="ChEBI" id="CHEBI:137976"/>
        <dbReference type="ChEBI" id="CHEBI:456215"/>
        <dbReference type="EC" id="6.2.1.22"/>
    </reaction>
</comment>
<comment type="function">
    <text evidence="3">Acetylation of prosthetic group (2-(5''-phosphoribosyl)-3'-dephosphocoenzyme-A) of the gamma subunit of citrate lyase.</text>
</comment>
<evidence type="ECO:0000256" key="2">
    <source>
        <dbReference type="ARBA" id="ARBA00022840"/>
    </source>
</evidence>
<dbReference type="Gene3D" id="3.40.50.620">
    <property type="entry name" value="HUPs"/>
    <property type="match status" value="1"/>
</dbReference>
<dbReference type="SUPFAM" id="SSF52374">
    <property type="entry name" value="Nucleotidylyl transferase"/>
    <property type="match status" value="1"/>
</dbReference>
<dbReference type="InterPro" id="IPR000182">
    <property type="entry name" value="GNAT_dom"/>
</dbReference>
<dbReference type="AlphaFoldDB" id="A0A348AFY5"/>
<keyword evidence="1 3" id="KW-0547">Nucleotide-binding</keyword>
<keyword evidence="3 5" id="KW-0436">Ligase</keyword>
<dbReference type="InterPro" id="IPR005216">
    <property type="entry name" value="Citrate_lyase_ligase"/>
</dbReference>
<reference evidence="5 6" key="1">
    <citation type="journal article" date="2018" name="Int. J. Syst. Evol. Microbiol.">
        <title>Methylomusa anaerophila gen. nov., sp. nov., an anaerobic methanol-utilizing bacterium isolated from a microbial fuel cell.</title>
        <authorList>
            <person name="Amano N."/>
            <person name="Yamamuro A."/>
            <person name="Miyahara M."/>
            <person name="Kouzuma A."/>
            <person name="Abe T."/>
            <person name="Watanabe K."/>
        </authorList>
    </citation>
    <scope>NUCLEOTIDE SEQUENCE [LARGE SCALE GENOMIC DNA]</scope>
    <source>
        <strain evidence="5 6">MMFC1</strain>
    </source>
</reference>
<organism evidence="5 6">
    <name type="scientific">Methylomusa anaerophila</name>
    <dbReference type="NCBI Taxonomy" id="1930071"/>
    <lineage>
        <taxon>Bacteria</taxon>
        <taxon>Bacillati</taxon>
        <taxon>Bacillota</taxon>
        <taxon>Negativicutes</taxon>
        <taxon>Selenomonadales</taxon>
        <taxon>Sporomusaceae</taxon>
        <taxon>Methylomusa</taxon>
    </lineage>
</organism>
<dbReference type="RefSeq" id="WP_232035633.1">
    <property type="nucleotide sequence ID" value="NZ_AP018449.1"/>
</dbReference>
<evidence type="ECO:0000256" key="1">
    <source>
        <dbReference type="ARBA" id="ARBA00022741"/>
    </source>
</evidence>
<dbReference type="InterPro" id="IPR014729">
    <property type="entry name" value="Rossmann-like_a/b/a_fold"/>
</dbReference>
<dbReference type="EMBL" id="AP018449">
    <property type="protein sequence ID" value="BBB89983.1"/>
    <property type="molecule type" value="Genomic_DNA"/>
</dbReference>
<dbReference type="GO" id="GO:0005524">
    <property type="term" value="F:ATP binding"/>
    <property type="evidence" value="ECO:0007669"/>
    <property type="project" value="UniProtKB-UniRule"/>
</dbReference>
<gene>
    <name evidence="5" type="primary">citC</name>
    <name evidence="5" type="ORF">MAMMFC1_00627</name>
</gene>
<dbReference type="GO" id="GO:0016747">
    <property type="term" value="F:acyltransferase activity, transferring groups other than amino-acyl groups"/>
    <property type="evidence" value="ECO:0007669"/>
    <property type="project" value="InterPro"/>
</dbReference>
<keyword evidence="5" id="KW-0456">Lyase</keyword>
<accession>A0A348AFY5</accession>
<dbReference type="PANTHER" id="PTHR40599">
    <property type="entry name" value="[CITRATE [PRO-3S]-LYASE] LIGASE"/>
    <property type="match status" value="1"/>
</dbReference>
<evidence type="ECO:0000259" key="4">
    <source>
        <dbReference type="PROSITE" id="PS51186"/>
    </source>
</evidence>
<dbReference type="SMART" id="SM00764">
    <property type="entry name" value="Citrate_ly_lig"/>
    <property type="match status" value="1"/>
</dbReference>
<sequence length="370" mass="40923">MAFNNLKYSTFDFKIDGGKTSVWADFEERVIDLNSSRETEAVRRFLSRFDLTFEAVDLDYTVAFYREDEIIATGSIAGEVFRNIAVAAHLQGEGLTAAVISHLMREAAGKGVYHYFVYTKPDTAVLFGSLGFNEIARVEPHVVLLEAGLGSIRDYCAELSTQAENLPAGPRAALVVNCNPFTLGHKAVIAKAAQENAAAIVMVVSTERSIFPFATRLRLVREGLAEYDNILLLPGGKYVISAATFPGYFTKGTATIDAQTRLDATVFARHIAPALKVTKRYVGEEPYCPVTRAYNQALNDILPQYGIAVKVMPRITFNGEAISASQVRELIRSEDWDRIKHLVPDTTYRYLVSEEAKPVIDKIKGSNARH</sequence>
<dbReference type="PANTHER" id="PTHR40599:SF1">
    <property type="entry name" value="[CITRATE [PRO-3S]-LYASE] LIGASE"/>
    <property type="match status" value="1"/>
</dbReference>
<keyword evidence="2 3" id="KW-0067">ATP-binding</keyword>
<dbReference type="PIRSF" id="PIRSF005751">
    <property type="entry name" value="Acet_citr_lig"/>
    <property type="match status" value="1"/>
</dbReference>
<dbReference type="NCBIfam" id="TIGR00124">
    <property type="entry name" value="cit_ly_ligase"/>
    <property type="match status" value="1"/>
</dbReference>